<proteinExistence type="inferred from homology"/>
<evidence type="ECO:0000256" key="2">
    <source>
        <dbReference type="ARBA" id="ARBA00022723"/>
    </source>
</evidence>
<dbReference type="KEGG" id="tmb:Thimo_3628"/>
<comment type="cofactor">
    <cofactor evidence="1">
        <name>Mg(2+)</name>
        <dbReference type="ChEBI" id="CHEBI:18420"/>
    </cofactor>
</comment>
<dbReference type="PROSITE" id="PS01229">
    <property type="entry name" value="COF_2"/>
    <property type="match status" value="1"/>
</dbReference>
<sequence length="266" mass="29669">MPTMYKLVVCDLDGTLLDAEHRLADYTREVLDALLARGIQLAFASGRHFVDVRGVAERLSARPYLISSNGAAVHDRAARPLHSHALPTECLGHLLHDRLFDEVHTNVYRADDWLVEEARPELLRFHRDSGFRYRVVDFREVDPAPVLKVFYHHADPARLAALEPEILARHGERVTTTFSMPMILEVMAKGVSKGGALIRVRKALGLRPEEVIAFGDGPNDLEMLRCAGKGVLMANAAPELRATLPDLEVIGPHAEEAVAHYLARWL</sequence>
<evidence type="ECO:0000313" key="7">
    <source>
        <dbReference type="Proteomes" id="UP000010816"/>
    </source>
</evidence>
<dbReference type="CDD" id="cd07516">
    <property type="entry name" value="HAD_Pase"/>
    <property type="match status" value="1"/>
</dbReference>
<dbReference type="InterPro" id="IPR023214">
    <property type="entry name" value="HAD_sf"/>
</dbReference>
<protein>
    <submittedName>
        <fullName evidence="6">HAD-superfamily hydrolase, subfamily IIB</fullName>
    </submittedName>
</protein>
<evidence type="ECO:0000256" key="5">
    <source>
        <dbReference type="ARBA" id="ARBA00034778"/>
    </source>
</evidence>
<name>L0H3W5_9GAMM</name>
<keyword evidence="7" id="KW-1185">Reference proteome</keyword>
<dbReference type="GO" id="GO:0016791">
    <property type="term" value="F:phosphatase activity"/>
    <property type="evidence" value="ECO:0007669"/>
    <property type="project" value="UniProtKB-ARBA"/>
</dbReference>
<gene>
    <name evidence="6" type="ORF">Thimo_3628</name>
</gene>
<evidence type="ECO:0000256" key="1">
    <source>
        <dbReference type="ARBA" id="ARBA00001946"/>
    </source>
</evidence>
<dbReference type="PANTHER" id="PTHR47267">
    <property type="match status" value="1"/>
</dbReference>
<keyword evidence="3 6" id="KW-0378">Hydrolase</keyword>
<organism evidence="6 7">
    <name type="scientific">Thioflavicoccus mobilis 8321</name>
    <dbReference type="NCBI Taxonomy" id="765912"/>
    <lineage>
        <taxon>Bacteria</taxon>
        <taxon>Pseudomonadati</taxon>
        <taxon>Pseudomonadota</taxon>
        <taxon>Gammaproteobacteria</taxon>
        <taxon>Chromatiales</taxon>
        <taxon>Chromatiaceae</taxon>
        <taxon>Thioflavicoccus</taxon>
    </lineage>
</organism>
<dbReference type="SUPFAM" id="SSF56784">
    <property type="entry name" value="HAD-like"/>
    <property type="match status" value="1"/>
</dbReference>
<dbReference type="eggNOG" id="COG0561">
    <property type="taxonomic scope" value="Bacteria"/>
</dbReference>
<dbReference type="AlphaFoldDB" id="L0H3W5"/>
<dbReference type="Gene3D" id="3.40.50.1000">
    <property type="entry name" value="HAD superfamily/HAD-like"/>
    <property type="match status" value="1"/>
</dbReference>
<dbReference type="NCBIfam" id="TIGR00099">
    <property type="entry name" value="Cof-subfamily"/>
    <property type="match status" value="1"/>
</dbReference>
<keyword evidence="2" id="KW-0479">Metal-binding</keyword>
<reference evidence="6 7" key="1">
    <citation type="submission" date="2011-09" db="EMBL/GenBank/DDBJ databases">
        <title>Complete sequence of chromosome of Thioflavicoccus mobilis 8321.</title>
        <authorList>
            <consortium name="US DOE Joint Genome Institute"/>
            <person name="Lucas S."/>
            <person name="Han J."/>
            <person name="Lapidus A."/>
            <person name="Cheng J.-F."/>
            <person name="Goodwin L."/>
            <person name="Pitluck S."/>
            <person name="Peters L."/>
            <person name="Ovchinnikova G."/>
            <person name="Lu M."/>
            <person name="Detter J.C."/>
            <person name="Han C."/>
            <person name="Tapia R."/>
            <person name="Land M."/>
            <person name="Hauser L."/>
            <person name="Kyrpides N."/>
            <person name="Ivanova N."/>
            <person name="Pagani I."/>
            <person name="Vogl K."/>
            <person name="Liu Z."/>
            <person name="Imhoff J."/>
            <person name="Thiel V."/>
            <person name="Frigaard N.-U."/>
            <person name="Bryant D."/>
            <person name="Woyke T."/>
        </authorList>
    </citation>
    <scope>NUCLEOTIDE SEQUENCE [LARGE SCALE GENOMIC DNA]</scope>
    <source>
        <strain evidence="6 7">8321</strain>
    </source>
</reference>
<dbReference type="EMBL" id="CP003051">
    <property type="protein sequence ID" value="AGA92284.1"/>
    <property type="molecule type" value="Genomic_DNA"/>
</dbReference>
<keyword evidence="4" id="KW-0460">Magnesium</keyword>
<evidence type="ECO:0000256" key="4">
    <source>
        <dbReference type="ARBA" id="ARBA00022842"/>
    </source>
</evidence>
<dbReference type="PANTHER" id="PTHR47267:SF4">
    <property type="entry name" value="PYRIDOXAL PHOSPHATE PHOSPHATASE YIGL"/>
    <property type="match status" value="1"/>
</dbReference>
<dbReference type="Proteomes" id="UP000010816">
    <property type="component" value="Chromosome"/>
</dbReference>
<dbReference type="Gene3D" id="3.30.1240.10">
    <property type="match status" value="1"/>
</dbReference>
<dbReference type="SFLD" id="SFLDG01140">
    <property type="entry name" value="C2.B:_Phosphomannomutase_and_P"/>
    <property type="match status" value="1"/>
</dbReference>
<evidence type="ECO:0000313" key="6">
    <source>
        <dbReference type="EMBL" id="AGA92284.1"/>
    </source>
</evidence>
<comment type="similarity">
    <text evidence="5">Belongs to the HAD-like hydrolase superfamily. Cof family.</text>
</comment>
<evidence type="ECO:0000256" key="3">
    <source>
        <dbReference type="ARBA" id="ARBA00022801"/>
    </source>
</evidence>
<dbReference type="InterPro" id="IPR006379">
    <property type="entry name" value="HAD-SF_hydro_IIB"/>
</dbReference>
<dbReference type="InterPro" id="IPR036412">
    <property type="entry name" value="HAD-like_sf"/>
</dbReference>
<accession>L0H3W5</accession>
<dbReference type="InterPro" id="IPR000150">
    <property type="entry name" value="Cof"/>
</dbReference>
<dbReference type="SFLD" id="SFLDS00003">
    <property type="entry name" value="Haloacid_Dehalogenase"/>
    <property type="match status" value="1"/>
</dbReference>
<dbReference type="STRING" id="765912.Thimo_3628"/>
<dbReference type="Pfam" id="PF08282">
    <property type="entry name" value="Hydrolase_3"/>
    <property type="match status" value="1"/>
</dbReference>
<dbReference type="HOGENOM" id="CLU_044146_5_2_6"/>
<dbReference type="GO" id="GO:0000287">
    <property type="term" value="F:magnesium ion binding"/>
    <property type="evidence" value="ECO:0007669"/>
    <property type="project" value="UniProtKB-ARBA"/>
</dbReference>
<dbReference type="NCBIfam" id="TIGR01484">
    <property type="entry name" value="HAD-SF-IIB"/>
    <property type="match status" value="1"/>
</dbReference>